<dbReference type="EC" id="2.7.13.3" evidence="2"/>
<dbReference type="Pfam" id="PF02518">
    <property type="entry name" value="HATPase_c"/>
    <property type="match status" value="1"/>
</dbReference>
<proteinExistence type="predicted"/>
<dbReference type="Proteomes" id="UP000705867">
    <property type="component" value="Unassembled WGS sequence"/>
</dbReference>
<evidence type="ECO:0000313" key="5">
    <source>
        <dbReference type="Proteomes" id="UP000705867"/>
    </source>
</evidence>
<evidence type="ECO:0000256" key="1">
    <source>
        <dbReference type="ARBA" id="ARBA00000085"/>
    </source>
</evidence>
<dbReference type="PANTHER" id="PTHR43065">
    <property type="entry name" value="SENSOR HISTIDINE KINASE"/>
    <property type="match status" value="1"/>
</dbReference>
<dbReference type="InterPro" id="IPR004358">
    <property type="entry name" value="Sig_transdc_His_kin-like_C"/>
</dbReference>
<dbReference type="SUPFAM" id="SSF55874">
    <property type="entry name" value="ATPase domain of HSP90 chaperone/DNA topoisomerase II/histidine kinase"/>
    <property type="match status" value="1"/>
</dbReference>
<dbReference type="Gene3D" id="3.30.565.10">
    <property type="entry name" value="Histidine kinase-like ATPase, C-terminal domain"/>
    <property type="match status" value="1"/>
</dbReference>
<dbReference type="EMBL" id="JAIOIV010000110">
    <property type="protein sequence ID" value="MBZ0157349.1"/>
    <property type="molecule type" value="Genomic_DNA"/>
</dbReference>
<reference evidence="4" key="2">
    <citation type="submission" date="2021-08" db="EMBL/GenBank/DDBJ databases">
        <authorList>
            <person name="Dalcin Martins P."/>
        </authorList>
    </citation>
    <scope>NUCLEOTIDE SEQUENCE</scope>
    <source>
        <strain evidence="4">MAG_39</strain>
    </source>
</reference>
<dbReference type="GO" id="GO:0000155">
    <property type="term" value="F:phosphorelay sensor kinase activity"/>
    <property type="evidence" value="ECO:0007669"/>
    <property type="project" value="InterPro"/>
</dbReference>
<dbReference type="PROSITE" id="PS50109">
    <property type="entry name" value="HIS_KIN"/>
    <property type="match status" value="1"/>
</dbReference>
<feature type="domain" description="Histidine kinase" evidence="3">
    <location>
        <begin position="198"/>
        <end position="436"/>
    </location>
</feature>
<evidence type="ECO:0000259" key="3">
    <source>
        <dbReference type="PROSITE" id="PS50109"/>
    </source>
</evidence>
<keyword evidence="4" id="KW-0418">Kinase</keyword>
<evidence type="ECO:0000256" key="2">
    <source>
        <dbReference type="ARBA" id="ARBA00012438"/>
    </source>
</evidence>
<dbReference type="InterPro" id="IPR036097">
    <property type="entry name" value="HisK_dim/P_sf"/>
</dbReference>
<dbReference type="InterPro" id="IPR005467">
    <property type="entry name" value="His_kinase_dom"/>
</dbReference>
<evidence type="ECO:0000313" key="4">
    <source>
        <dbReference type="EMBL" id="MBZ0157349.1"/>
    </source>
</evidence>
<name>A0A953JD11_9BACT</name>
<dbReference type="Gene3D" id="1.10.287.130">
    <property type="match status" value="1"/>
</dbReference>
<reference evidence="4" key="1">
    <citation type="journal article" date="2021" name="bioRxiv">
        <title>Unraveling nitrogen, sulfur and carbon metabolic pathways and microbial community transcriptional responses to substrate deprivation and toxicity stresses in a bioreactor mimicking anoxic brackish coastal sediment conditions.</title>
        <authorList>
            <person name="Martins P.D."/>
            <person name="Echeveste M.J."/>
            <person name="Arshad A."/>
            <person name="Kurth J."/>
            <person name="Ouboter H."/>
            <person name="Jetten M.S.M."/>
            <person name="Welte C.U."/>
        </authorList>
    </citation>
    <scope>NUCLEOTIDE SEQUENCE</scope>
    <source>
        <strain evidence="4">MAG_39</strain>
    </source>
</reference>
<dbReference type="SMART" id="SM00387">
    <property type="entry name" value="HATPase_c"/>
    <property type="match status" value="1"/>
</dbReference>
<gene>
    <name evidence="4" type="ORF">K8I29_14205</name>
</gene>
<protein>
    <recommendedName>
        <fullName evidence="2">histidine kinase</fullName>
        <ecNumber evidence="2">2.7.13.3</ecNumber>
    </recommendedName>
</protein>
<dbReference type="InterPro" id="IPR003594">
    <property type="entry name" value="HATPase_dom"/>
</dbReference>
<dbReference type="PRINTS" id="PR00344">
    <property type="entry name" value="BCTRLSENSOR"/>
</dbReference>
<accession>A0A953JD11</accession>
<keyword evidence="4" id="KW-0808">Transferase</keyword>
<organism evidence="4 5">
    <name type="scientific">Candidatus Nitrobium versatile</name>
    <dbReference type="NCBI Taxonomy" id="2884831"/>
    <lineage>
        <taxon>Bacteria</taxon>
        <taxon>Pseudomonadati</taxon>
        <taxon>Nitrospirota</taxon>
        <taxon>Nitrospiria</taxon>
        <taxon>Nitrospirales</taxon>
        <taxon>Nitrospiraceae</taxon>
        <taxon>Candidatus Nitrobium</taxon>
    </lineage>
</organism>
<dbReference type="AlphaFoldDB" id="A0A953JD11"/>
<dbReference type="PANTHER" id="PTHR43065:SF50">
    <property type="entry name" value="HISTIDINE KINASE"/>
    <property type="match status" value="1"/>
</dbReference>
<dbReference type="InterPro" id="IPR036890">
    <property type="entry name" value="HATPase_C_sf"/>
</dbReference>
<dbReference type="SUPFAM" id="SSF47384">
    <property type="entry name" value="Homodimeric domain of signal transducing histidine kinase"/>
    <property type="match status" value="1"/>
</dbReference>
<comment type="catalytic activity">
    <reaction evidence="1">
        <text>ATP + protein L-histidine = ADP + protein N-phospho-L-histidine.</text>
        <dbReference type="EC" id="2.7.13.3"/>
    </reaction>
</comment>
<comment type="caution">
    <text evidence="4">The sequence shown here is derived from an EMBL/GenBank/DDBJ whole genome shotgun (WGS) entry which is preliminary data.</text>
</comment>
<sequence>MEHEASRERIDFSLGADLCLRDILRGPDVLPLLKSLVKSGAAYAAIIDERGNVLWKEGEEAALHCGAPGTEKAMERFLRREIRHEGEPVGFLCLAASREEESAALSGLLETASVCLDLLIKNIVKRVFTTELHSTVVKRSYEELLEINKALSASERKYRELSGDLERQVEERTAELKRAHTRLLQQEKMASVGQLAAGIAHEINNPIGFVYSNLNTFGKYIRNLREMLLHYRKNAGTDGEAEELYRKLKIDFILEDTDALIRQSREGAERIRQIVAHLKGFSHVDEMGERAIQVNEELDTVLNVLSHEIRERQADISRSYGDLPPVFGNPGILGQALFNIILNALQSKEKEVSLDIGTEHSGGNIVVSVEDNGQGMPAEIQGRIFEPFFTTKEVGKGTGMGLAVAYDVVTSWGGTIEVKSEPGKGSRFTITLPSRGARRTGEA</sequence>